<evidence type="ECO:0000256" key="1">
    <source>
        <dbReference type="ARBA" id="ARBA00022649"/>
    </source>
</evidence>
<dbReference type="InterPro" id="IPR035093">
    <property type="entry name" value="RelE/ParE_toxin_dom_sf"/>
</dbReference>
<organism evidence="2 3">
    <name type="scientific">Geotalea daltonii (strain DSM 22248 / JCM 15807 / FRC-32)</name>
    <name type="common">Geobacter daltonii</name>
    <dbReference type="NCBI Taxonomy" id="316067"/>
    <lineage>
        <taxon>Bacteria</taxon>
        <taxon>Pseudomonadati</taxon>
        <taxon>Thermodesulfobacteriota</taxon>
        <taxon>Desulfuromonadia</taxon>
        <taxon>Geobacterales</taxon>
        <taxon>Geobacteraceae</taxon>
        <taxon>Geotalea</taxon>
    </lineage>
</organism>
<dbReference type="RefSeq" id="WP_012647059.1">
    <property type="nucleotide sequence ID" value="NC_011979.1"/>
</dbReference>
<sequence>MKPVVIHPEAKREMIASAVFYEERISGLGKLFLDEVEKGFKLIAERPEAWTKFSSPNRRLILPAFPFGIIFRNESDRIYILAVMHLRREPGYWRRRH</sequence>
<gene>
    <name evidence="2" type="ordered locus">Geob_1973</name>
</gene>
<dbReference type="KEGG" id="geo:Geob_1973"/>
<name>B9M864_GEODF</name>
<protein>
    <submittedName>
        <fullName evidence="2">Toxin, RelE family</fullName>
    </submittedName>
</protein>
<evidence type="ECO:0000313" key="2">
    <source>
        <dbReference type="EMBL" id="ACM20330.1"/>
    </source>
</evidence>
<dbReference type="Gene3D" id="3.30.2310.20">
    <property type="entry name" value="RelE-like"/>
    <property type="match status" value="1"/>
</dbReference>
<keyword evidence="3" id="KW-1185">Reference proteome</keyword>
<accession>B9M864</accession>
<dbReference type="Pfam" id="PF05016">
    <property type="entry name" value="ParE_toxin"/>
    <property type="match status" value="1"/>
</dbReference>
<dbReference type="eggNOG" id="COG3668">
    <property type="taxonomic scope" value="Bacteria"/>
</dbReference>
<reference evidence="2 3" key="1">
    <citation type="submission" date="2009-01" db="EMBL/GenBank/DDBJ databases">
        <title>Complete sequence of Geobacter sp. FRC-32.</title>
        <authorList>
            <consortium name="US DOE Joint Genome Institute"/>
            <person name="Lucas S."/>
            <person name="Copeland A."/>
            <person name="Lapidus A."/>
            <person name="Glavina del Rio T."/>
            <person name="Dalin E."/>
            <person name="Tice H."/>
            <person name="Bruce D."/>
            <person name="Goodwin L."/>
            <person name="Pitluck S."/>
            <person name="Saunders E."/>
            <person name="Brettin T."/>
            <person name="Detter J.C."/>
            <person name="Han C."/>
            <person name="Larimer F."/>
            <person name="Land M."/>
            <person name="Hauser L."/>
            <person name="Kyrpides N."/>
            <person name="Ovchinnikova G."/>
            <person name="Kostka J."/>
            <person name="Richardson P."/>
        </authorList>
    </citation>
    <scope>NUCLEOTIDE SEQUENCE [LARGE SCALE GENOMIC DNA]</scope>
    <source>
        <strain evidence="3">DSM 22248 / JCM 15807 / FRC-32</strain>
    </source>
</reference>
<dbReference type="EMBL" id="CP001390">
    <property type="protein sequence ID" value="ACM20330.1"/>
    <property type="molecule type" value="Genomic_DNA"/>
</dbReference>
<dbReference type="HOGENOM" id="CLU_147162_7_0_7"/>
<dbReference type="InterPro" id="IPR007712">
    <property type="entry name" value="RelE/ParE_toxin"/>
</dbReference>
<dbReference type="Proteomes" id="UP000007721">
    <property type="component" value="Chromosome"/>
</dbReference>
<dbReference type="OrthoDB" id="278204at2"/>
<proteinExistence type="predicted"/>
<keyword evidence="1" id="KW-1277">Toxin-antitoxin system</keyword>
<dbReference type="STRING" id="316067.Geob_1973"/>
<dbReference type="AlphaFoldDB" id="B9M864"/>
<evidence type="ECO:0000313" key="3">
    <source>
        <dbReference type="Proteomes" id="UP000007721"/>
    </source>
</evidence>